<dbReference type="PROSITE" id="PS50835">
    <property type="entry name" value="IG_LIKE"/>
    <property type="match status" value="1"/>
</dbReference>
<evidence type="ECO:0000313" key="3">
    <source>
        <dbReference type="Ensembl" id="ENSOTSP00005012286.1"/>
    </source>
</evidence>
<organism evidence="3 4">
    <name type="scientific">Oncorhynchus tshawytscha</name>
    <name type="common">Chinook salmon</name>
    <name type="synonym">Salmo tshawytscha</name>
    <dbReference type="NCBI Taxonomy" id="74940"/>
    <lineage>
        <taxon>Eukaryota</taxon>
        <taxon>Metazoa</taxon>
        <taxon>Chordata</taxon>
        <taxon>Craniata</taxon>
        <taxon>Vertebrata</taxon>
        <taxon>Euteleostomi</taxon>
        <taxon>Actinopterygii</taxon>
        <taxon>Neopterygii</taxon>
        <taxon>Teleostei</taxon>
        <taxon>Protacanthopterygii</taxon>
        <taxon>Salmoniformes</taxon>
        <taxon>Salmonidae</taxon>
        <taxon>Salmoninae</taxon>
        <taxon>Oncorhynchus</taxon>
    </lineage>
</organism>
<dbReference type="InterPro" id="IPR007110">
    <property type="entry name" value="Ig-like_dom"/>
</dbReference>
<sequence>MTTEPTTTMTFITIFIWTLALCLQESRGQVTVTQTPAVKAVSVGHSVSLSCKTSSAVHINSNRHYLHWYQQKPGGAPKLLIYWAKTLQSGIPSRFSGSGSGSDFTLTISGVQAEDAGDYYCQSFHLPNSVWVFTQ</sequence>
<feature type="domain" description="Ig-like" evidence="2">
    <location>
        <begin position="30"/>
        <end position="135"/>
    </location>
</feature>
<keyword evidence="1" id="KW-0732">Signal</keyword>
<dbReference type="Ensembl" id="ENSOTST00005013475.2">
    <property type="protein sequence ID" value="ENSOTSP00005012286.1"/>
    <property type="gene ID" value="ENSOTSG00005006367.2"/>
</dbReference>
<dbReference type="SUPFAM" id="SSF48726">
    <property type="entry name" value="Immunoglobulin"/>
    <property type="match status" value="1"/>
</dbReference>
<dbReference type="Pfam" id="PF07686">
    <property type="entry name" value="V-set"/>
    <property type="match status" value="1"/>
</dbReference>
<dbReference type="GeneTree" id="ENSGT01150000286956"/>
<protein>
    <recommendedName>
        <fullName evidence="2">Ig-like domain-containing protein</fullName>
    </recommendedName>
</protein>
<dbReference type="Gene3D" id="2.60.40.10">
    <property type="entry name" value="Immunoglobulins"/>
    <property type="match status" value="1"/>
</dbReference>
<accession>A0A8C8CRP1</accession>
<dbReference type="InterPro" id="IPR050150">
    <property type="entry name" value="IgV_Light_Chain"/>
</dbReference>
<feature type="chain" id="PRO_5043261633" description="Ig-like domain-containing protein" evidence="1">
    <location>
        <begin position="29"/>
        <end position="135"/>
    </location>
</feature>
<evidence type="ECO:0000259" key="2">
    <source>
        <dbReference type="PROSITE" id="PS50835"/>
    </source>
</evidence>
<dbReference type="SMART" id="SM00409">
    <property type="entry name" value="IG"/>
    <property type="match status" value="1"/>
</dbReference>
<dbReference type="Proteomes" id="UP000694402">
    <property type="component" value="Unassembled WGS sequence"/>
</dbReference>
<keyword evidence="4" id="KW-1185">Reference proteome</keyword>
<reference evidence="3" key="1">
    <citation type="submission" date="2025-08" db="UniProtKB">
        <authorList>
            <consortium name="Ensembl"/>
        </authorList>
    </citation>
    <scope>IDENTIFICATION</scope>
</reference>
<feature type="signal peptide" evidence="1">
    <location>
        <begin position="1"/>
        <end position="28"/>
    </location>
</feature>
<evidence type="ECO:0000256" key="1">
    <source>
        <dbReference type="SAM" id="SignalP"/>
    </source>
</evidence>
<dbReference type="SMART" id="SM00406">
    <property type="entry name" value="IGv"/>
    <property type="match status" value="1"/>
</dbReference>
<proteinExistence type="predicted"/>
<dbReference type="InterPro" id="IPR013783">
    <property type="entry name" value="Ig-like_fold"/>
</dbReference>
<reference evidence="3" key="2">
    <citation type="submission" date="2025-09" db="UniProtKB">
        <authorList>
            <consortium name="Ensembl"/>
        </authorList>
    </citation>
    <scope>IDENTIFICATION</scope>
</reference>
<dbReference type="InterPro" id="IPR036179">
    <property type="entry name" value="Ig-like_dom_sf"/>
</dbReference>
<dbReference type="InterPro" id="IPR013106">
    <property type="entry name" value="Ig_V-set"/>
</dbReference>
<name>A0A8C8CRP1_ONCTS</name>
<dbReference type="PANTHER" id="PTHR23267">
    <property type="entry name" value="IMMUNOGLOBULIN LIGHT CHAIN"/>
    <property type="match status" value="1"/>
</dbReference>
<dbReference type="FunFam" id="2.60.40.10:FF:001495">
    <property type="entry name" value="Si:dkey-234i14.13"/>
    <property type="match status" value="1"/>
</dbReference>
<evidence type="ECO:0000313" key="4">
    <source>
        <dbReference type="Proteomes" id="UP000694402"/>
    </source>
</evidence>
<dbReference type="AlphaFoldDB" id="A0A8C8CRP1"/>
<dbReference type="InterPro" id="IPR003599">
    <property type="entry name" value="Ig_sub"/>
</dbReference>